<keyword evidence="2" id="KW-1185">Reference proteome</keyword>
<gene>
    <name evidence="1" type="ORF">V6N12_006533</name>
</gene>
<organism evidence="1 2">
    <name type="scientific">Hibiscus sabdariffa</name>
    <name type="common">roselle</name>
    <dbReference type="NCBI Taxonomy" id="183260"/>
    <lineage>
        <taxon>Eukaryota</taxon>
        <taxon>Viridiplantae</taxon>
        <taxon>Streptophyta</taxon>
        <taxon>Embryophyta</taxon>
        <taxon>Tracheophyta</taxon>
        <taxon>Spermatophyta</taxon>
        <taxon>Magnoliopsida</taxon>
        <taxon>eudicotyledons</taxon>
        <taxon>Gunneridae</taxon>
        <taxon>Pentapetalae</taxon>
        <taxon>rosids</taxon>
        <taxon>malvids</taxon>
        <taxon>Malvales</taxon>
        <taxon>Malvaceae</taxon>
        <taxon>Malvoideae</taxon>
        <taxon>Hibiscus</taxon>
    </lineage>
</organism>
<dbReference type="PANTHER" id="PTHR33710:SF79">
    <property type="entry name" value="OS06G0205337 PROTEIN"/>
    <property type="match status" value="1"/>
</dbReference>
<reference evidence="1 2" key="1">
    <citation type="journal article" date="2024" name="G3 (Bethesda)">
        <title>Genome assembly of Hibiscus sabdariffa L. provides insights into metabolisms of medicinal natural products.</title>
        <authorList>
            <person name="Kim T."/>
        </authorList>
    </citation>
    <scope>NUCLEOTIDE SEQUENCE [LARGE SCALE GENOMIC DNA]</scope>
    <source>
        <strain evidence="1">TK-2024</strain>
        <tissue evidence="1">Old leaves</tissue>
    </source>
</reference>
<dbReference type="PANTHER" id="PTHR33710">
    <property type="entry name" value="BNAC02G09200D PROTEIN"/>
    <property type="match status" value="1"/>
</dbReference>
<name>A0ABR2EZ33_9ROSI</name>
<proteinExistence type="predicted"/>
<protein>
    <submittedName>
        <fullName evidence="1">Uncharacterized protein</fullName>
    </submittedName>
</protein>
<dbReference type="EMBL" id="JBBPBM010000009">
    <property type="protein sequence ID" value="KAK8567966.1"/>
    <property type="molecule type" value="Genomic_DNA"/>
</dbReference>
<evidence type="ECO:0000313" key="1">
    <source>
        <dbReference type="EMBL" id="KAK8567966.1"/>
    </source>
</evidence>
<accession>A0ABR2EZ33</accession>
<evidence type="ECO:0000313" key="2">
    <source>
        <dbReference type="Proteomes" id="UP001472677"/>
    </source>
</evidence>
<dbReference type="Proteomes" id="UP001472677">
    <property type="component" value="Unassembled WGS sequence"/>
</dbReference>
<sequence length="92" mass="10889">MPITGGAFMWSNMRTNDDAILEKIDRILFNVEWSMLFTKAFSFVELAIGSDHSLIVLHFEGIPRKYRREFKFESKWLLKEECNRVVVEAWDS</sequence>
<comment type="caution">
    <text evidence="1">The sequence shown here is derived from an EMBL/GenBank/DDBJ whole genome shotgun (WGS) entry which is preliminary data.</text>
</comment>